<dbReference type="HOGENOM" id="CLU_000022_59_3_3"/>
<dbReference type="RefSeq" id="WP_015195327.1">
    <property type="nucleotide sequence ID" value="NC_019748.1"/>
</dbReference>
<gene>
    <name evidence="5" type="ordered locus">Sta7437_4197</name>
</gene>
<name>K9XYT3_STAC7</name>
<dbReference type="Pfam" id="PF00501">
    <property type="entry name" value="AMP-binding"/>
    <property type="match status" value="1"/>
</dbReference>
<evidence type="ECO:0000256" key="2">
    <source>
        <dbReference type="ARBA" id="ARBA00022598"/>
    </source>
</evidence>
<dbReference type="EMBL" id="CP003653">
    <property type="protein sequence ID" value="AFZ37673.1"/>
    <property type="molecule type" value="Genomic_DNA"/>
</dbReference>
<dbReference type="eggNOG" id="COG0318">
    <property type="taxonomic scope" value="Bacteria"/>
</dbReference>
<keyword evidence="6" id="KW-1185">Reference proteome</keyword>
<evidence type="ECO:0000256" key="1">
    <source>
        <dbReference type="ARBA" id="ARBA00006432"/>
    </source>
</evidence>
<dbReference type="EC" id="6.2.1.26" evidence="5"/>
<dbReference type="GO" id="GO:0008756">
    <property type="term" value="F:o-succinylbenzoate-CoA ligase activity"/>
    <property type="evidence" value="ECO:0007669"/>
    <property type="project" value="UniProtKB-EC"/>
</dbReference>
<proteinExistence type="inferred from homology"/>
<protein>
    <submittedName>
        <fullName evidence="5">O-succinylbenzoate--CoA ligase</fullName>
        <ecNumber evidence="5">6.2.1.26</ecNumber>
    </submittedName>
</protein>
<evidence type="ECO:0000259" key="3">
    <source>
        <dbReference type="Pfam" id="PF00501"/>
    </source>
</evidence>
<reference evidence="6" key="1">
    <citation type="journal article" date="2013" name="Proc. Natl. Acad. Sci. U.S.A.">
        <title>Improving the coverage of the cyanobacterial phylum using diversity-driven genome sequencing.</title>
        <authorList>
            <person name="Shih P.M."/>
            <person name="Wu D."/>
            <person name="Latifi A."/>
            <person name="Axen S.D."/>
            <person name="Fewer D.P."/>
            <person name="Talla E."/>
            <person name="Calteau A."/>
            <person name="Cai F."/>
            <person name="Tandeau de Marsac N."/>
            <person name="Rippka R."/>
            <person name="Herdman M."/>
            <person name="Sivonen K."/>
            <person name="Coursin T."/>
            <person name="Laurent T."/>
            <person name="Goodwin L."/>
            <person name="Nolan M."/>
            <person name="Davenport K.W."/>
            <person name="Han C.S."/>
            <person name="Rubin E.M."/>
            <person name="Eisen J.A."/>
            <person name="Woyke T."/>
            <person name="Gugger M."/>
            <person name="Kerfeld C.A."/>
        </authorList>
    </citation>
    <scope>NUCLEOTIDE SEQUENCE [LARGE SCALE GENOMIC DNA]</scope>
    <source>
        <strain evidence="6">ATCC 29371 / PCC 7437</strain>
    </source>
</reference>
<organism evidence="5 6">
    <name type="scientific">Stanieria cyanosphaera (strain ATCC 29371 / PCC 7437)</name>
    <dbReference type="NCBI Taxonomy" id="111780"/>
    <lineage>
        <taxon>Bacteria</taxon>
        <taxon>Bacillati</taxon>
        <taxon>Cyanobacteriota</taxon>
        <taxon>Cyanophyceae</taxon>
        <taxon>Pleurocapsales</taxon>
        <taxon>Dermocarpellaceae</taxon>
        <taxon>Stanieria</taxon>
    </lineage>
</organism>
<dbReference type="Gene3D" id="3.30.300.30">
    <property type="match status" value="1"/>
</dbReference>
<feature type="domain" description="AMP-dependent synthetase/ligase" evidence="3">
    <location>
        <begin position="51"/>
        <end position="344"/>
    </location>
</feature>
<dbReference type="InterPro" id="IPR045851">
    <property type="entry name" value="AMP-bd_C_sf"/>
</dbReference>
<dbReference type="InterPro" id="IPR042099">
    <property type="entry name" value="ANL_N_sf"/>
</dbReference>
<dbReference type="InterPro" id="IPR000873">
    <property type="entry name" value="AMP-dep_synth/lig_dom"/>
</dbReference>
<sequence length="484" mass="55125">MNQQLWNDLIEQSKQDWLIGWEAQAILNLTNQKIIQLKQLQTKKELPLNILLAETNPRSFIASFFASIITNNYIFLCNPDWQKSEWQQVFELVDPDLIWIENKIKLLHEWQKQSTKNQNLDNPKNIFQSKIKTSLSTPNNSSLIMIPTGGSSGKIRFAIHTWSTLTASVQGFCQYFQIKTINSCCLLPLYHVSGLMQLMRSFLTKGKLIIFPYQNLKQGKQPNIDLEEFFVSLVPTQLQFLLQSNPHWLASFQTVLLGGAPAWQSLLDRARKYRIALAPSYGMTETASQIVTLQPKDFLAGNNSNGQVLPHAQVTIIDDNQQLLINGKIGQIFIKSNSLSWGYYPQFNPNQILNTDDLGWFDKQGYLHIIGRSSQKIITGGENVFPLEVEAAILATGLVKDVCVIGLPDCHWGQVVTAVYVPSKLDVSEKLIQQKLQQQLSKYKHPKLWFSVDCLPRNQQGKINYQQILEIVVIADLAVQRKIM</sequence>
<dbReference type="GO" id="GO:0006631">
    <property type="term" value="P:fatty acid metabolic process"/>
    <property type="evidence" value="ECO:0007669"/>
    <property type="project" value="TreeGrafter"/>
</dbReference>
<dbReference type="GO" id="GO:0031956">
    <property type="term" value="F:medium-chain fatty acid-CoA ligase activity"/>
    <property type="evidence" value="ECO:0007669"/>
    <property type="project" value="TreeGrafter"/>
</dbReference>
<comment type="similarity">
    <text evidence="1">Belongs to the ATP-dependent AMP-binding enzyme family.</text>
</comment>
<accession>K9XYT3</accession>
<dbReference type="Pfam" id="PF13193">
    <property type="entry name" value="AMP-binding_C"/>
    <property type="match status" value="1"/>
</dbReference>
<dbReference type="Gene3D" id="3.40.50.12780">
    <property type="entry name" value="N-terminal domain of ligase-like"/>
    <property type="match status" value="1"/>
</dbReference>
<dbReference type="Proteomes" id="UP000010473">
    <property type="component" value="Chromosome"/>
</dbReference>
<feature type="domain" description="AMP-binding enzyme C-terminal" evidence="4">
    <location>
        <begin position="388"/>
        <end position="462"/>
    </location>
</feature>
<dbReference type="NCBIfam" id="NF005662">
    <property type="entry name" value="PRK07445.1-4"/>
    <property type="match status" value="1"/>
</dbReference>
<evidence type="ECO:0000313" key="6">
    <source>
        <dbReference type="Proteomes" id="UP000010473"/>
    </source>
</evidence>
<dbReference type="InterPro" id="IPR025110">
    <property type="entry name" value="AMP-bd_C"/>
</dbReference>
<dbReference type="KEGG" id="scs:Sta7437_4197"/>
<dbReference type="PATRIC" id="fig|111780.3.peg.4348"/>
<dbReference type="PANTHER" id="PTHR43201:SF5">
    <property type="entry name" value="MEDIUM-CHAIN ACYL-COA LIGASE ACSF2, MITOCHONDRIAL"/>
    <property type="match status" value="1"/>
</dbReference>
<keyword evidence="2 5" id="KW-0436">Ligase</keyword>
<evidence type="ECO:0000313" key="5">
    <source>
        <dbReference type="EMBL" id="AFZ37673.1"/>
    </source>
</evidence>
<dbReference type="STRING" id="111780.Sta7437_4197"/>
<dbReference type="PANTHER" id="PTHR43201">
    <property type="entry name" value="ACYL-COA SYNTHETASE"/>
    <property type="match status" value="1"/>
</dbReference>
<dbReference type="AlphaFoldDB" id="K9XYT3"/>
<dbReference type="SUPFAM" id="SSF56801">
    <property type="entry name" value="Acetyl-CoA synthetase-like"/>
    <property type="match status" value="1"/>
</dbReference>
<evidence type="ECO:0000259" key="4">
    <source>
        <dbReference type="Pfam" id="PF13193"/>
    </source>
</evidence>
<dbReference type="OrthoDB" id="9765680at2"/>